<accession>A0A383BGN9</accession>
<proteinExistence type="predicted"/>
<evidence type="ECO:0008006" key="2">
    <source>
        <dbReference type="Google" id="ProtNLM"/>
    </source>
</evidence>
<protein>
    <recommendedName>
        <fullName evidence="2">Lipoprotein SmpA/OmlA domain-containing protein</fullName>
    </recommendedName>
</protein>
<sequence>MFNKFFLQSLLILLISICAARNNFSESWVDYDGVSKISLGTSQKDVVSILGEPLMLLADIDDSDNTIYLYYNY</sequence>
<dbReference type="AlphaFoldDB" id="A0A383BGN9"/>
<feature type="non-terminal residue" evidence="1">
    <location>
        <position position="73"/>
    </location>
</feature>
<dbReference type="EMBL" id="UINC01200281">
    <property type="protein sequence ID" value="SVE19092.1"/>
    <property type="molecule type" value="Genomic_DNA"/>
</dbReference>
<reference evidence="1" key="1">
    <citation type="submission" date="2018-05" db="EMBL/GenBank/DDBJ databases">
        <authorList>
            <person name="Lanie J.A."/>
            <person name="Ng W.-L."/>
            <person name="Kazmierczak K.M."/>
            <person name="Andrzejewski T.M."/>
            <person name="Davidsen T.M."/>
            <person name="Wayne K.J."/>
            <person name="Tettelin H."/>
            <person name="Glass J.I."/>
            <person name="Rusch D."/>
            <person name="Podicherti R."/>
            <person name="Tsui H.-C.T."/>
            <person name="Winkler M.E."/>
        </authorList>
    </citation>
    <scope>NUCLEOTIDE SEQUENCE</scope>
</reference>
<organism evidence="1">
    <name type="scientific">marine metagenome</name>
    <dbReference type="NCBI Taxonomy" id="408172"/>
    <lineage>
        <taxon>unclassified sequences</taxon>
        <taxon>metagenomes</taxon>
        <taxon>ecological metagenomes</taxon>
    </lineage>
</organism>
<gene>
    <name evidence="1" type="ORF">METZ01_LOCUS471946</name>
</gene>
<evidence type="ECO:0000313" key="1">
    <source>
        <dbReference type="EMBL" id="SVE19092.1"/>
    </source>
</evidence>
<name>A0A383BGN9_9ZZZZ</name>